<keyword evidence="3" id="KW-1185">Reference proteome</keyword>
<dbReference type="PANTHER" id="PTHR47237">
    <property type="entry name" value="SLL0310 PROTEIN"/>
    <property type="match status" value="1"/>
</dbReference>
<dbReference type="EMBL" id="JXOJ01000002">
    <property type="protein sequence ID" value="KLK88503.1"/>
    <property type="molecule type" value="Genomic_DNA"/>
</dbReference>
<dbReference type="GO" id="GO:0016747">
    <property type="term" value="F:acyltransferase activity, transferring groups other than amino-acyl groups"/>
    <property type="evidence" value="ECO:0007669"/>
    <property type="project" value="InterPro"/>
</dbReference>
<dbReference type="PANTHER" id="PTHR47237:SF1">
    <property type="entry name" value="SLL0310 PROTEIN"/>
    <property type="match status" value="1"/>
</dbReference>
<dbReference type="Gene3D" id="3.40.630.30">
    <property type="match status" value="1"/>
</dbReference>
<dbReference type="Gene3D" id="3.40.630.90">
    <property type="match status" value="1"/>
</dbReference>
<sequence>MAASGEIAIRPMTKTEVGIAVDWAEREGWNPGLSDGECYYAVDPQAFFAVLLDGRLVGSFSIVVYSDEFAFGGFYILKPGYRGQGVGLAIQECADRLAESYNFGIDGVFEMQDRYRAHGFLFSHRNIRYEGLGGGSRPPGLTDAAGVPFDALVRYDARHFPAERPAFLRHWLAQPGATALAVLEDGEVRGYGQVRPCRRGAKIGPLFADTPEIAERIYCGLAAAVPGQPLFLDVPEPNGAGILLAERHGMVPVFGTARMYTKEIPDLPLDECYGVTSFETG</sequence>
<organism evidence="2 3">
    <name type="scientific">Methanoculleus sediminis</name>
    <dbReference type="NCBI Taxonomy" id="1550566"/>
    <lineage>
        <taxon>Archaea</taxon>
        <taxon>Methanobacteriati</taxon>
        <taxon>Methanobacteriota</taxon>
        <taxon>Stenosarchaea group</taxon>
        <taxon>Methanomicrobia</taxon>
        <taxon>Methanomicrobiales</taxon>
        <taxon>Methanomicrobiaceae</taxon>
        <taxon>Methanoculleus</taxon>
    </lineage>
</organism>
<dbReference type="STRING" id="1550566.SZ63_05690"/>
<dbReference type="InterPro" id="IPR000182">
    <property type="entry name" value="GNAT_dom"/>
</dbReference>
<evidence type="ECO:0000313" key="2">
    <source>
        <dbReference type="EMBL" id="KLK88503.1"/>
    </source>
</evidence>
<dbReference type="Proteomes" id="UP000035301">
    <property type="component" value="Unassembled WGS sequence"/>
</dbReference>
<dbReference type="OrthoDB" id="38613at2157"/>
<name>A0A0H1R028_9EURY</name>
<accession>A0A0H1R028</accession>
<dbReference type="PROSITE" id="PS51186">
    <property type="entry name" value="GNAT"/>
    <property type="match status" value="1"/>
</dbReference>
<dbReference type="PATRIC" id="fig|1550566.3.peg.1231"/>
<dbReference type="RefSeq" id="WP_048182471.1">
    <property type="nucleotide sequence ID" value="NZ_JXOJ01000002.1"/>
</dbReference>
<evidence type="ECO:0000313" key="3">
    <source>
        <dbReference type="Proteomes" id="UP000035301"/>
    </source>
</evidence>
<dbReference type="Pfam" id="PF18014">
    <property type="entry name" value="Acetyltransf_18"/>
    <property type="match status" value="1"/>
</dbReference>
<dbReference type="InterPro" id="IPR052729">
    <property type="entry name" value="Acyl/Acetyltrans_Enzymes"/>
</dbReference>
<dbReference type="InterPro" id="IPR041496">
    <property type="entry name" value="YitH/HolE_GNAT"/>
</dbReference>
<proteinExistence type="predicted"/>
<gene>
    <name evidence="2" type="ORF">SZ63_05690</name>
</gene>
<comment type="caution">
    <text evidence="2">The sequence shown here is derived from an EMBL/GenBank/DDBJ whole genome shotgun (WGS) entry which is preliminary data.</text>
</comment>
<feature type="domain" description="N-acetyltransferase" evidence="1">
    <location>
        <begin position="7"/>
        <end position="144"/>
    </location>
</feature>
<protein>
    <submittedName>
        <fullName evidence="2">GCN5 family acetyltransferase</fullName>
    </submittedName>
</protein>
<dbReference type="InterPro" id="IPR016181">
    <property type="entry name" value="Acyl_CoA_acyltransferase"/>
</dbReference>
<dbReference type="SUPFAM" id="SSF55729">
    <property type="entry name" value="Acyl-CoA N-acyltransferases (Nat)"/>
    <property type="match status" value="1"/>
</dbReference>
<dbReference type="AlphaFoldDB" id="A0A0H1R028"/>
<keyword evidence="2" id="KW-0808">Transferase</keyword>
<evidence type="ECO:0000259" key="1">
    <source>
        <dbReference type="PROSITE" id="PS51186"/>
    </source>
</evidence>
<dbReference type="Pfam" id="PF00583">
    <property type="entry name" value="Acetyltransf_1"/>
    <property type="match status" value="1"/>
</dbReference>
<reference evidence="2 3" key="1">
    <citation type="journal article" date="2015" name="Int. J. Syst. Evol. Microbiol.">
        <title>Methanoculleus sediminis sp. nov., a methanogen from sediments near a submarine mud volcano.</title>
        <authorList>
            <person name="Chen S.C."/>
            <person name="Chen M.F."/>
            <person name="Lai M.C."/>
            <person name="Weng C.Y."/>
            <person name="Wu S.Y."/>
            <person name="Lin S."/>
            <person name="Yang T.F."/>
            <person name="Chen P.C."/>
        </authorList>
    </citation>
    <scope>NUCLEOTIDE SEQUENCE [LARGE SCALE GENOMIC DNA]</scope>
    <source>
        <strain evidence="2 3">S3Fa</strain>
    </source>
</reference>